<organism evidence="2 3">
    <name type="scientific">Solea senegalensis</name>
    <name type="common">Senegalese sole</name>
    <dbReference type="NCBI Taxonomy" id="28829"/>
    <lineage>
        <taxon>Eukaryota</taxon>
        <taxon>Metazoa</taxon>
        <taxon>Chordata</taxon>
        <taxon>Craniata</taxon>
        <taxon>Vertebrata</taxon>
        <taxon>Euteleostomi</taxon>
        <taxon>Actinopterygii</taxon>
        <taxon>Neopterygii</taxon>
        <taxon>Teleostei</taxon>
        <taxon>Neoteleostei</taxon>
        <taxon>Acanthomorphata</taxon>
        <taxon>Carangaria</taxon>
        <taxon>Pleuronectiformes</taxon>
        <taxon>Pleuronectoidei</taxon>
        <taxon>Soleidae</taxon>
        <taxon>Solea</taxon>
    </lineage>
</organism>
<evidence type="ECO:0000313" key="2">
    <source>
        <dbReference type="EMBL" id="KAG7499504.1"/>
    </source>
</evidence>
<sequence length="183" mass="20074">MSNAQHPRQSAWDTVCTGWPYKGGTTTSGEQAALLTRASECKVDGWVTNKTPLSATAPCHLSVRKRRRGGVCLNCYRPSSCKHAGFHANREQDPHSSPAGGRQEEEEERKYMGSLGGLLCLRVHIKTLSRLSGLQQPLIVTHVTCGKVFATATIIDCTVECFSTGSKYQGCSRSSKDFSHEWK</sequence>
<protein>
    <submittedName>
        <fullName evidence="2">Uncharacterized protein</fullName>
    </submittedName>
</protein>
<feature type="region of interest" description="Disordered" evidence="1">
    <location>
        <begin position="86"/>
        <end position="108"/>
    </location>
</feature>
<comment type="caution">
    <text evidence="2">The sequence shown here is derived from an EMBL/GenBank/DDBJ whole genome shotgun (WGS) entry which is preliminary data.</text>
</comment>
<gene>
    <name evidence="2" type="ORF">JOB18_040325</name>
</gene>
<dbReference type="AlphaFoldDB" id="A0AAV6R4T0"/>
<proteinExistence type="predicted"/>
<keyword evidence="3" id="KW-1185">Reference proteome</keyword>
<dbReference type="EMBL" id="JAGKHQ010000014">
    <property type="protein sequence ID" value="KAG7499504.1"/>
    <property type="molecule type" value="Genomic_DNA"/>
</dbReference>
<evidence type="ECO:0000313" key="3">
    <source>
        <dbReference type="Proteomes" id="UP000693946"/>
    </source>
</evidence>
<name>A0AAV6R4T0_SOLSE</name>
<accession>A0AAV6R4T0</accession>
<evidence type="ECO:0000256" key="1">
    <source>
        <dbReference type="SAM" id="MobiDB-lite"/>
    </source>
</evidence>
<dbReference type="Proteomes" id="UP000693946">
    <property type="component" value="Linkage Group LG21"/>
</dbReference>
<reference evidence="2 3" key="1">
    <citation type="journal article" date="2021" name="Sci. Rep.">
        <title>Chromosome anchoring in Senegalese sole (Solea senegalensis) reveals sex-associated markers and genome rearrangements in flatfish.</title>
        <authorList>
            <person name="Guerrero-Cozar I."/>
            <person name="Gomez-Garrido J."/>
            <person name="Berbel C."/>
            <person name="Martinez-Blanch J.F."/>
            <person name="Alioto T."/>
            <person name="Claros M.G."/>
            <person name="Gagnaire P.A."/>
            <person name="Manchado M."/>
        </authorList>
    </citation>
    <scope>NUCLEOTIDE SEQUENCE [LARGE SCALE GENOMIC DNA]</scope>
    <source>
        <strain evidence="2">Sse05_10M</strain>
    </source>
</reference>